<dbReference type="RefSeq" id="WP_194662196.1">
    <property type="nucleotide sequence ID" value="NZ_RDPI01000003.1"/>
</dbReference>
<evidence type="ECO:0000313" key="2">
    <source>
        <dbReference type="EMBL" id="MBF4372084.1"/>
    </source>
</evidence>
<organism evidence="2 3">
    <name type="scientific">Vibrio anguillarum</name>
    <name type="common">Listonella anguillarum</name>
    <dbReference type="NCBI Taxonomy" id="55601"/>
    <lineage>
        <taxon>Bacteria</taxon>
        <taxon>Pseudomonadati</taxon>
        <taxon>Pseudomonadota</taxon>
        <taxon>Gammaproteobacteria</taxon>
        <taxon>Vibrionales</taxon>
        <taxon>Vibrionaceae</taxon>
        <taxon>Vibrio</taxon>
    </lineage>
</organism>
<proteinExistence type="predicted"/>
<evidence type="ECO:0000313" key="3">
    <source>
        <dbReference type="Proteomes" id="UP000726136"/>
    </source>
</evidence>
<dbReference type="Proteomes" id="UP000726136">
    <property type="component" value="Unassembled WGS sequence"/>
</dbReference>
<name>A0ABR9Z1Y4_VIBAN</name>
<reference evidence="2 3" key="1">
    <citation type="journal article" date="2021" name="PeerJ">
        <title>Analysis of 44 Vibrio anguillarum genomes reveals high genetic diversity.</title>
        <authorList>
            <person name="Hansen M.J."/>
            <person name="Dalsgaard I."/>
        </authorList>
    </citation>
    <scope>NUCLEOTIDE SEQUENCE [LARGE SCALE GENOMIC DNA]</scope>
    <source>
        <strain evidence="2 3">040915-1/1B</strain>
    </source>
</reference>
<feature type="signal peptide" evidence="1">
    <location>
        <begin position="1"/>
        <end position="27"/>
    </location>
</feature>
<sequence>MKSNQLKTIVGLCTSSLAIVQIPFVQAQIDPSNPKLNEPKQMVAHLGELPGLINADGSGPFVELVRYMDKVDPDTEIHIEVFPLHRAVHGVVNKQADFALPAIYVDDPEGKLPFRFSTKSFGLVVHVLYTNKANRITSEQLWSQPDKYYVEAVPSYIPFEVARSNSINASLLKVAAGRIDGFVWAQEEADIALKSLGLENVSRQHFADFKDVFVIAHGSKGDEVDQYLTRILSQLEESGELKILYDAIHRPYDDWQP</sequence>
<accession>A0ABR9Z1Y4</accession>
<evidence type="ECO:0000256" key="1">
    <source>
        <dbReference type="SAM" id="SignalP"/>
    </source>
</evidence>
<gene>
    <name evidence="2" type="ORF">EAY46_03150</name>
</gene>
<comment type="caution">
    <text evidence="2">The sequence shown here is derived from an EMBL/GenBank/DDBJ whole genome shotgun (WGS) entry which is preliminary data.</text>
</comment>
<dbReference type="SUPFAM" id="SSF53850">
    <property type="entry name" value="Periplasmic binding protein-like II"/>
    <property type="match status" value="1"/>
</dbReference>
<feature type="chain" id="PRO_5045597641" evidence="1">
    <location>
        <begin position="28"/>
        <end position="257"/>
    </location>
</feature>
<keyword evidence="3" id="KW-1185">Reference proteome</keyword>
<protein>
    <submittedName>
        <fullName evidence="2">ABC transporter substrate-binding protein</fullName>
    </submittedName>
</protein>
<dbReference type="EMBL" id="RDPI01000003">
    <property type="protein sequence ID" value="MBF4372084.1"/>
    <property type="molecule type" value="Genomic_DNA"/>
</dbReference>
<keyword evidence="1" id="KW-0732">Signal</keyword>